<dbReference type="InterPro" id="IPR011576">
    <property type="entry name" value="Pyridox_Oxase_N"/>
</dbReference>
<proteinExistence type="predicted"/>
<dbReference type="PANTHER" id="PTHR34818">
    <property type="entry name" value="PROTEIN BLI-3"/>
    <property type="match status" value="1"/>
</dbReference>
<accession>A0A2D0N6J4</accession>
<gene>
    <name evidence="2" type="ORF">CRP01_23435</name>
</gene>
<dbReference type="Proteomes" id="UP000223913">
    <property type="component" value="Unassembled WGS sequence"/>
</dbReference>
<dbReference type="Gene3D" id="2.30.110.10">
    <property type="entry name" value="Electron Transport, Fmn-binding Protein, Chain A"/>
    <property type="match status" value="1"/>
</dbReference>
<dbReference type="EMBL" id="PDUD01000027">
    <property type="protein sequence ID" value="PHN04152.1"/>
    <property type="molecule type" value="Genomic_DNA"/>
</dbReference>
<dbReference type="OrthoDB" id="9794935at2"/>
<reference evidence="2 3" key="1">
    <citation type="submission" date="2017-10" db="EMBL/GenBank/DDBJ databases">
        <title>The draft genome sequence of Lewinella nigricans NBRC 102662.</title>
        <authorList>
            <person name="Wang K."/>
        </authorList>
    </citation>
    <scope>NUCLEOTIDE SEQUENCE [LARGE SCALE GENOMIC DNA]</scope>
    <source>
        <strain evidence="2 3">NBRC 102662</strain>
    </source>
</reference>
<feature type="domain" description="Pyridoxamine 5'-phosphate oxidase N-terminal" evidence="1">
    <location>
        <begin position="15"/>
        <end position="135"/>
    </location>
</feature>
<evidence type="ECO:0000313" key="2">
    <source>
        <dbReference type="EMBL" id="PHN04152.1"/>
    </source>
</evidence>
<dbReference type="RefSeq" id="WP_099152538.1">
    <property type="nucleotide sequence ID" value="NZ_PDUD01000027.1"/>
</dbReference>
<dbReference type="InterPro" id="IPR012349">
    <property type="entry name" value="Split_barrel_FMN-bd"/>
</dbReference>
<sequence>MPKPQAAPVDPSRLPELAAEVIRKAKFPMLATVDGDQPRVRPVSPVRVDGFTVYIANLRSYQKTDQIAANPQVELCYLEPDHDQVRISGRAEVVTDRALIEEIWQANRLLGHYLGSMDNPEFILYRVIPERVTFMREWALEYWEVPLP</sequence>
<name>A0A2D0N6J4_FLAN2</name>
<keyword evidence="3" id="KW-1185">Reference proteome</keyword>
<dbReference type="SUPFAM" id="SSF50475">
    <property type="entry name" value="FMN-binding split barrel"/>
    <property type="match status" value="1"/>
</dbReference>
<evidence type="ECO:0000313" key="3">
    <source>
        <dbReference type="Proteomes" id="UP000223913"/>
    </source>
</evidence>
<dbReference type="PANTHER" id="PTHR34818:SF1">
    <property type="entry name" value="PROTEIN BLI-3"/>
    <property type="match status" value="1"/>
</dbReference>
<protein>
    <submittedName>
        <fullName evidence="2">Pyridoxamine 5-phosphate oxidase</fullName>
    </submittedName>
</protein>
<comment type="caution">
    <text evidence="2">The sequence shown here is derived from an EMBL/GenBank/DDBJ whole genome shotgun (WGS) entry which is preliminary data.</text>
</comment>
<dbReference type="InterPro" id="IPR052917">
    <property type="entry name" value="Stress-Dev_Protein"/>
</dbReference>
<dbReference type="Pfam" id="PF01243">
    <property type="entry name" value="PNPOx_N"/>
    <property type="match status" value="1"/>
</dbReference>
<evidence type="ECO:0000259" key="1">
    <source>
        <dbReference type="Pfam" id="PF01243"/>
    </source>
</evidence>
<organism evidence="2 3">
    <name type="scientific">Flavilitoribacter nigricans (strain ATCC 23147 / DSM 23189 / NBRC 102662 / NCIMB 1420 / SS-2)</name>
    <name type="common">Lewinella nigricans</name>
    <dbReference type="NCBI Taxonomy" id="1122177"/>
    <lineage>
        <taxon>Bacteria</taxon>
        <taxon>Pseudomonadati</taxon>
        <taxon>Bacteroidota</taxon>
        <taxon>Saprospiria</taxon>
        <taxon>Saprospirales</taxon>
        <taxon>Lewinellaceae</taxon>
        <taxon>Flavilitoribacter</taxon>
    </lineage>
</organism>
<dbReference type="AlphaFoldDB" id="A0A2D0N6J4"/>